<evidence type="ECO:0000256" key="6">
    <source>
        <dbReference type="ARBA" id="ARBA00022842"/>
    </source>
</evidence>
<dbReference type="AlphaFoldDB" id="A0A6J6NAC3"/>
<dbReference type="InterPro" id="IPR000059">
    <property type="entry name" value="NUDIX_hydrolase_NudL_CS"/>
</dbReference>
<keyword evidence="4" id="KW-0479">Metal-binding</keyword>
<keyword evidence="6" id="KW-0460">Magnesium</keyword>
<evidence type="ECO:0000256" key="4">
    <source>
        <dbReference type="ARBA" id="ARBA00022723"/>
    </source>
</evidence>
<name>A0A6J6NAC3_9ZZZZ</name>
<dbReference type="GO" id="GO:0009132">
    <property type="term" value="P:nucleoside diphosphate metabolic process"/>
    <property type="evidence" value="ECO:0007669"/>
    <property type="project" value="InterPro"/>
</dbReference>
<dbReference type="GO" id="GO:0010945">
    <property type="term" value="F:coenzyme A diphosphatase activity"/>
    <property type="evidence" value="ECO:0007669"/>
    <property type="project" value="InterPro"/>
</dbReference>
<keyword evidence="7" id="KW-0464">Manganese</keyword>
<gene>
    <name evidence="9" type="ORF">UFOPK2366_00245</name>
</gene>
<dbReference type="InterPro" id="IPR045121">
    <property type="entry name" value="CoAse"/>
</dbReference>
<evidence type="ECO:0000256" key="3">
    <source>
        <dbReference type="ARBA" id="ARBA00006506"/>
    </source>
</evidence>
<dbReference type="EMBL" id="CAEZXM010000028">
    <property type="protein sequence ID" value="CAB4681573.1"/>
    <property type="molecule type" value="Genomic_DNA"/>
</dbReference>
<evidence type="ECO:0000256" key="5">
    <source>
        <dbReference type="ARBA" id="ARBA00022801"/>
    </source>
</evidence>
<dbReference type="PANTHER" id="PTHR12992:SF11">
    <property type="entry name" value="MITOCHONDRIAL COENZYME A DIPHOSPHATASE NUDT8"/>
    <property type="match status" value="1"/>
</dbReference>
<protein>
    <submittedName>
        <fullName evidence="9">Unannotated protein</fullName>
    </submittedName>
</protein>
<dbReference type="PANTHER" id="PTHR12992">
    <property type="entry name" value="NUDIX HYDROLASE"/>
    <property type="match status" value="1"/>
</dbReference>
<dbReference type="InterPro" id="IPR015797">
    <property type="entry name" value="NUDIX_hydrolase-like_dom_sf"/>
</dbReference>
<dbReference type="GO" id="GO:0030145">
    <property type="term" value="F:manganese ion binding"/>
    <property type="evidence" value="ECO:0007669"/>
    <property type="project" value="InterPro"/>
</dbReference>
<sequence length="230" mass="24948">MTPESSRRGGSQVIPRPRAWRLGSVAVWNVAEPLDAESAVRAVENSGLGGEAQTPMFAGAKPSAVLVVLADGTHGVEVLLTKRAHHLRNHAGEISFPGGRLEPGETPMQAAVREAHEEVALPPHAVNVRGQLSSLSTVVSRSHIVPLVAHLGSRPTLRADVTEVDRILWVPLHELADRNTYREEWWGTAPLDRRMDFFELEGETVWGATGRILHELLGVVYGPATSRTAP</sequence>
<accession>A0A6J6NAC3</accession>
<keyword evidence="5" id="KW-0378">Hydrolase</keyword>
<evidence type="ECO:0000256" key="2">
    <source>
        <dbReference type="ARBA" id="ARBA00001946"/>
    </source>
</evidence>
<dbReference type="CDD" id="cd03426">
    <property type="entry name" value="NUDIX_CoAse_Nudt7"/>
    <property type="match status" value="1"/>
</dbReference>
<dbReference type="GO" id="GO:0000287">
    <property type="term" value="F:magnesium ion binding"/>
    <property type="evidence" value="ECO:0007669"/>
    <property type="project" value="InterPro"/>
</dbReference>
<evidence type="ECO:0000313" key="9">
    <source>
        <dbReference type="EMBL" id="CAB4681573.1"/>
    </source>
</evidence>
<organism evidence="9">
    <name type="scientific">freshwater metagenome</name>
    <dbReference type="NCBI Taxonomy" id="449393"/>
    <lineage>
        <taxon>unclassified sequences</taxon>
        <taxon>metagenomes</taxon>
        <taxon>ecological metagenomes</taxon>
    </lineage>
</organism>
<dbReference type="PROSITE" id="PS01293">
    <property type="entry name" value="NUDIX_COA"/>
    <property type="match status" value="1"/>
</dbReference>
<feature type="domain" description="Nudix hydrolase" evidence="8">
    <location>
        <begin position="60"/>
        <end position="194"/>
    </location>
</feature>
<proteinExistence type="inferred from homology"/>
<comment type="cofactor">
    <cofactor evidence="2">
        <name>Mg(2+)</name>
        <dbReference type="ChEBI" id="CHEBI:18420"/>
    </cofactor>
</comment>
<reference evidence="9" key="1">
    <citation type="submission" date="2020-05" db="EMBL/GenBank/DDBJ databases">
        <authorList>
            <person name="Chiriac C."/>
            <person name="Salcher M."/>
            <person name="Ghai R."/>
            <person name="Kavagutti S V."/>
        </authorList>
    </citation>
    <scope>NUCLEOTIDE SEQUENCE</scope>
</reference>
<dbReference type="PROSITE" id="PS51462">
    <property type="entry name" value="NUDIX"/>
    <property type="match status" value="1"/>
</dbReference>
<dbReference type="Gene3D" id="3.90.79.10">
    <property type="entry name" value="Nucleoside Triphosphate Pyrophosphohydrolase"/>
    <property type="match status" value="1"/>
</dbReference>
<comment type="cofactor">
    <cofactor evidence="1">
        <name>Mn(2+)</name>
        <dbReference type="ChEBI" id="CHEBI:29035"/>
    </cofactor>
</comment>
<evidence type="ECO:0000256" key="1">
    <source>
        <dbReference type="ARBA" id="ARBA00001936"/>
    </source>
</evidence>
<dbReference type="SUPFAM" id="SSF55811">
    <property type="entry name" value="Nudix"/>
    <property type="match status" value="1"/>
</dbReference>
<dbReference type="InterPro" id="IPR000086">
    <property type="entry name" value="NUDIX_hydrolase_dom"/>
</dbReference>
<evidence type="ECO:0000256" key="7">
    <source>
        <dbReference type="ARBA" id="ARBA00023211"/>
    </source>
</evidence>
<comment type="similarity">
    <text evidence="3">Belongs to the Nudix hydrolase family. PCD1 subfamily.</text>
</comment>
<dbReference type="Pfam" id="PF00293">
    <property type="entry name" value="NUDIX"/>
    <property type="match status" value="1"/>
</dbReference>
<evidence type="ECO:0000259" key="8">
    <source>
        <dbReference type="PROSITE" id="PS51462"/>
    </source>
</evidence>